<dbReference type="RefSeq" id="WP_077587739.1">
    <property type="nucleotide sequence ID" value="NZ_CP019640.1"/>
</dbReference>
<keyword evidence="2" id="KW-1185">Reference proteome</keyword>
<name>A0A1Q2KUI0_9BACL</name>
<protein>
    <submittedName>
        <fullName evidence="1">Uncharacterized protein</fullName>
    </submittedName>
</protein>
<dbReference type="AlphaFoldDB" id="A0A1Q2KUI0"/>
<organism evidence="1 2">
    <name type="scientific">Planococcus lenghuensis</name>
    <dbReference type="NCBI Taxonomy" id="2213202"/>
    <lineage>
        <taxon>Bacteria</taxon>
        <taxon>Bacillati</taxon>
        <taxon>Bacillota</taxon>
        <taxon>Bacilli</taxon>
        <taxon>Bacillales</taxon>
        <taxon>Caryophanaceae</taxon>
        <taxon>Planococcus</taxon>
    </lineage>
</organism>
<evidence type="ECO:0000313" key="1">
    <source>
        <dbReference type="EMBL" id="AQQ51868.1"/>
    </source>
</evidence>
<sequence length="72" mass="8266">MLKKGLSRQVMDMTYRTALLWFYSSPSVQSAGSFTETCQGAHQIRAYCPDRFSPDIFKGNPRSKKQGENTEW</sequence>
<evidence type="ECO:0000313" key="2">
    <source>
        <dbReference type="Proteomes" id="UP000188184"/>
    </source>
</evidence>
<reference evidence="1 2" key="1">
    <citation type="submission" date="2017-02" db="EMBL/GenBank/DDBJ databases">
        <title>The complete genomic sequence of a novel cold adapted crude oil-degrading bacterium Planococcus qaidamina Y42.</title>
        <authorList>
            <person name="Yang R."/>
        </authorList>
    </citation>
    <scope>NUCLEOTIDE SEQUENCE [LARGE SCALE GENOMIC DNA]</scope>
    <source>
        <strain evidence="1 2">Y42</strain>
    </source>
</reference>
<gene>
    <name evidence="1" type="ORF">B0X71_01190</name>
</gene>
<proteinExistence type="predicted"/>
<dbReference type="KEGG" id="pmar:B0X71_01190"/>
<dbReference type="EMBL" id="CP019640">
    <property type="protein sequence ID" value="AQQ51868.1"/>
    <property type="molecule type" value="Genomic_DNA"/>
</dbReference>
<accession>A0A1Q2KUI0</accession>
<dbReference type="Proteomes" id="UP000188184">
    <property type="component" value="Chromosome"/>
</dbReference>